<dbReference type="STRING" id="2518989.IMCC3088_268"/>
<gene>
    <name evidence="1" type="ORF">IMCC3088_268</name>
</gene>
<dbReference type="Proteomes" id="UP000005615">
    <property type="component" value="Unassembled WGS sequence"/>
</dbReference>
<accession>F3KZF7</accession>
<evidence type="ECO:0000313" key="1">
    <source>
        <dbReference type="EMBL" id="EGG30644.1"/>
    </source>
</evidence>
<keyword evidence="2" id="KW-1185">Reference proteome</keyword>
<name>F3KZF7_9GAMM</name>
<evidence type="ECO:0000313" key="2">
    <source>
        <dbReference type="Proteomes" id="UP000005615"/>
    </source>
</evidence>
<organism evidence="1 2">
    <name type="scientific">Aequoribacter fuscus</name>
    <dbReference type="NCBI Taxonomy" id="2518989"/>
    <lineage>
        <taxon>Bacteria</taxon>
        <taxon>Pseudomonadati</taxon>
        <taxon>Pseudomonadota</taxon>
        <taxon>Gammaproteobacteria</taxon>
        <taxon>Cellvibrionales</taxon>
        <taxon>Halieaceae</taxon>
        <taxon>Aequoribacter</taxon>
    </lineage>
</organism>
<dbReference type="AlphaFoldDB" id="F3KZF7"/>
<comment type="caution">
    <text evidence="1">The sequence shown here is derived from an EMBL/GenBank/DDBJ whole genome shotgun (WGS) entry which is preliminary data.</text>
</comment>
<reference evidence="1 2" key="1">
    <citation type="journal article" date="2011" name="J. Bacteriol.">
        <title>Genome sequence of strain IMCC3088, a proteorhodopsin-containing marine bacterium belonging to the OM60/NOR5 clade.</title>
        <authorList>
            <person name="Jang Y."/>
            <person name="Oh H.M."/>
            <person name="Kang I."/>
            <person name="Lee K."/>
            <person name="Yang S.J."/>
            <person name="Cho J.C."/>
        </authorList>
    </citation>
    <scope>NUCLEOTIDE SEQUENCE [LARGE SCALE GENOMIC DNA]</scope>
    <source>
        <strain evidence="1 2">IMCC3088</strain>
    </source>
</reference>
<dbReference type="EMBL" id="AEIG01000011">
    <property type="protein sequence ID" value="EGG30644.1"/>
    <property type="molecule type" value="Genomic_DNA"/>
</dbReference>
<proteinExistence type="predicted"/>
<protein>
    <submittedName>
        <fullName evidence="1">Uncharacterized protein</fullName>
    </submittedName>
</protein>
<sequence length="69" mass="7266">MLQGMVFLWVEACGDDDWSFHTGSVGIFGSALGEGGLPLLQSGSDLRARDLGAVRVAEVFADSYGVCVE</sequence>